<reference evidence="1 2" key="1">
    <citation type="submission" date="2021-04" db="EMBL/GenBank/DDBJ databases">
        <title>Mariniflexile gromovii gen. nov., sp. nov., a gliding bacterium isolated from the sea urchin Strongylocentrotus intermedius.</title>
        <authorList>
            <person name="Ko S."/>
            <person name="Le V."/>
            <person name="Ahn C.-Y."/>
            <person name="Oh H.-M."/>
        </authorList>
    </citation>
    <scope>NUCLEOTIDE SEQUENCE [LARGE SCALE GENOMIC DNA]</scope>
    <source>
        <strain evidence="1 2">KCTC 12570</strain>
    </source>
</reference>
<protein>
    <submittedName>
        <fullName evidence="1">Uncharacterized protein</fullName>
    </submittedName>
</protein>
<evidence type="ECO:0000313" key="1">
    <source>
        <dbReference type="EMBL" id="MBP0905211.1"/>
    </source>
</evidence>
<evidence type="ECO:0000313" key="2">
    <source>
        <dbReference type="Proteomes" id="UP000670776"/>
    </source>
</evidence>
<name>A0ABS4BX85_9FLAO</name>
<dbReference type="EMBL" id="JAGJCB010000018">
    <property type="protein sequence ID" value="MBP0905211.1"/>
    <property type="molecule type" value="Genomic_DNA"/>
</dbReference>
<organism evidence="1 2">
    <name type="scientific">Mariniflexile gromovii</name>
    <dbReference type="NCBI Taxonomy" id="362523"/>
    <lineage>
        <taxon>Bacteria</taxon>
        <taxon>Pseudomonadati</taxon>
        <taxon>Bacteroidota</taxon>
        <taxon>Flavobacteriia</taxon>
        <taxon>Flavobacteriales</taxon>
        <taxon>Flavobacteriaceae</taxon>
        <taxon>Mariniflexile</taxon>
    </lineage>
</organism>
<proteinExistence type="predicted"/>
<comment type="caution">
    <text evidence="1">The sequence shown here is derived from an EMBL/GenBank/DDBJ whole genome shotgun (WGS) entry which is preliminary data.</text>
</comment>
<gene>
    <name evidence="1" type="ORF">J8H85_15365</name>
</gene>
<dbReference type="RefSeq" id="WP_209656090.1">
    <property type="nucleotide sequence ID" value="NZ_JAGJCB010000018.1"/>
</dbReference>
<sequence length="245" mass="29341">MRQLTLNELEDKFRDYISDVEYCEFSDVITKLTQLINFLKHQNISNRILERIESDYSEIKTKLPSDNNNLNWTDKQKITQGLFTPDMQGAFAYFTILSKFNQEDKSTPHYIQLARDWYDRGKDFYEYQRYFNTNFLNPFKDLFLWYIYESKTESTSDYFSYKSRDEIKDQLVDLKEMLLKQGYGQQIIFDEIEELKELTERVNKKNWFELIKGKFIDLALSGVISIETAKKIIEILTGSEMNLLK</sequence>
<accession>A0ABS4BX85</accession>
<keyword evidence="2" id="KW-1185">Reference proteome</keyword>
<dbReference type="Proteomes" id="UP000670776">
    <property type="component" value="Unassembled WGS sequence"/>
</dbReference>